<proteinExistence type="predicted"/>
<sequence>MEELVRLRLRKSNLEILAMFLEEREKKMLEMGVGMELRRNWGKGGLLSEEGFDRQRWKPWDRDLCLPRFHRRRRGLRAAFARRQVGQQVWASLGVQGDDGWSVVELPDFPSDYSGRRFFFF</sequence>
<comment type="caution">
    <text evidence="1">The sequence shown here is derived from an EMBL/GenBank/DDBJ whole genome shotgun (WGS) entry which is preliminary data.</text>
</comment>
<gene>
    <name evidence="1" type="ORF">TIFTF001_050383</name>
</gene>
<evidence type="ECO:0000313" key="2">
    <source>
        <dbReference type="Proteomes" id="UP001187192"/>
    </source>
</evidence>
<keyword evidence="2" id="KW-1185">Reference proteome</keyword>
<evidence type="ECO:0000313" key="1">
    <source>
        <dbReference type="EMBL" id="GMN25620.1"/>
    </source>
</evidence>
<organism evidence="1 2">
    <name type="scientific">Ficus carica</name>
    <name type="common">Common fig</name>
    <dbReference type="NCBI Taxonomy" id="3494"/>
    <lineage>
        <taxon>Eukaryota</taxon>
        <taxon>Viridiplantae</taxon>
        <taxon>Streptophyta</taxon>
        <taxon>Embryophyta</taxon>
        <taxon>Tracheophyta</taxon>
        <taxon>Spermatophyta</taxon>
        <taxon>Magnoliopsida</taxon>
        <taxon>eudicotyledons</taxon>
        <taxon>Gunneridae</taxon>
        <taxon>Pentapetalae</taxon>
        <taxon>rosids</taxon>
        <taxon>fabids</taxon>
        <taxon>Rosales</taxon>
        <taxon>Moraceae</taxon>
        <taxon>Ficeae</taxon>
        <taxon>Ficus</taxon>
    </lineage>
</organism>
<name>A0AA87Z6T2_FICCA</name>
<dbReference type="AlphaFoldDB" id="A0AA87Z6T2"/>
<dbReference type="EMBL" id="BTGU01008196">
    <property type="protein sequence ID" value="GMN25620.1"/>
    <property type="molecule type" value="Genomic_DNA"/>
</dbReference>
<accession>A0AA87Z6T2</accession>
<protein>
    <submittedName>
        <fullName evidence="1">Uncharacterized protein</fullName>
    </submittedName>
</protein>
<dbReference type="Proteomes" id="UP001187192">
    <property type="component" value="Unassembled WGS sequence"/>
</dbReference>
<reference evidence="1" key="1">
    <citation type="submission" date="2023-07" db="EMBL/GenBank/DDBJ databases">
        <title>draft genome sequence of fig (Ficus carica).</title>
        <authorList>
            <person name="Takahashi T."/>
            <person name="Nishimura K."/>
        </authorList>
    </citation>
    <scope>NUCLEOTIDE SEQUENCE</scope>
</reference>